<protein>
    <recommendedName>
        <fullName evidence="1">Paraneoplastic antigen Ma-like C-terminal domain-containing protein</fullName>
    </recommendedName>
</protein>
<evidence type="ECO:0000259" key="1">
    <source>
        <dbReference type="Pfam" id="PF14893"/>
    </source>
</evidence>
<proteinExistence type="predicted"/>
<keyword evidence="3" id="KW-1185">Reference proteome</keyword>
<evidence type="ECO:0000313" key="3">
    <source>
        <dbReference type="Proteomes" id="UP000828390"/>
    </source>
</evidence>
<comment type="caution">
    <text evidence="2">The sequence shown here is derived from an EMBL/GenBank/DDBJ whole genome shotgun (WGS) entry which is preliminary data.</text>
</comment>
<dbReference type="Pfam" id="PF14893">
    <property type="entry name" value="PNMA"/>
    <property type="match status" value="1"/>
</dbReference>
<dbReference type="EMBL" id="JAIWYP010000007">
    <property type="protein sequence ID" value="KAH3793077.1"/>
    <property type="molecule type" value="Genomic_DNA"/>
</dbReference>
<dbReference type="AlphaFoldDB" id="A0A9D4F7B4"/>
<sequence>MEGRNDAATTEDILKKLNEIYGNVKTADRVVHDFHSAKQKEGKPCLTWGERVETLFQQAEEKSKINENKRDRTLKDILSRGIRSDKLRMATRVYYESSDTCECLRMKA</sequence>
<dbReference type="Proteomes" id="UP000828390">
    <property type="component" value="Unassembled WGS sequence"/>
</dbReference>
<reference evidence="2" key="2">
    <citation type="submission" date="2020-11" db="EMBL/GenBank/DDBJ databases">
        <authorList>
            <person name="McCartney M.A."/>
            <person name="Auch B."/>
            <person name="Kono T."/>
            <person name="Mallez S."/>
            <person name="Becker A."/>
            <person name="Gohl D.M."/>
            <person name="Silverstein K.A.T."/>
            <person name="Koren S."/>
            <person name="Bechman K.B."/>
            <person name="Herman A."/>
            <person name="Abrahante J.E."/>
            <person name="Garbe J."/>
        </authorList>
    </citation>
    <scope>NUCLEOTIDE SEQUENCE</scope>
    <source>
        <strain evidence="2">Duluth1</strain>
        <tissue evidence="2">Whole animal</tissue>
    </source>
</reference>
<reference evidence="2" key="1">
    <citation type="journal article" date="2019" name="bioRxiv">
        <title>The Genome of the Zebra Mussel, Dreissena polymorpha: A Resource for Invasive Species Research.</title>
        <authorList>
            <person name="McCartney M.A."/>
            <person name="Auch B."/>
            <person name="Kono T."/>
            <person name="Mallez S."/>
            <person name="Zhang Y."/>
            <person name="Obille A."/>
            <person name="Becker A."/>
            <person name="Abrahante J.E."/>
            <person name="Garbe J."/>
            <person name="Badalamenti J.P."/>
            <person name="Herman A."/>
            <person name="Mangelson H."/>
            <person name="Liachko I."/>
            <person name="Sullivan S."/>
            <person name="Sone E.D."/>
            <person name="Koren S."/>
            <person name="Silverstein K.A.T."/>
            <person name="Beckman K.B."/>
            <person name="Gohl D.M."/>
        </authorList>
    </citation>
    <scope>NUCLEOTIDE SEQUENCE</scope>
    <source>
        <strain evidence="2">Duluth1</strain>
        <tissue evidence="2">Whole animal</tissue>
    </source>
</reference>
<dbReference type="InterPro" id="IPR048270">
    <property type="entry name" value="PNMA_C"/>
</dbReference>
<gene>
    <name evidence="2" type="ORF">DPMN_146582</name>
</gene>
<evidence type="ECO:0000313" key="2">
    <source>
        <dbReference type="EMBL" id="KAH3793077.1"/>
    </source>
</evidence>
<organism evidence="2 3">
    <name type="scientific">Dreissena polymorpha</name>
    <name type="common">Zebra mussel</name>
    <name type="synonym">Mytilus polymorpha</name>
    <dbReference type="NCBI Taxonomy" id="45954"/>
    <lineage>
        <taxon>Eukaryota</taxon>
        <taxon>Metazoa</taxon>
        <taxon>Spiralia</taxon>
        <taxon>Lophotrochozoa</taxon>
        <taxon>Mollusca</taxon>
        <taxon>Bivalvia</taxon>
        <taxon>Autobranchia</taxon>
        <taxon>Heteroconchia</taxon>
        <taxon>Euheterodonta</taxon>
        <taxon>Imparidentia</taxon>
        <taxon>Neoheterodontei</taxon>
        <taxon>Myida</taxon>
        <taxon>Dreissenoidea</taxon>
        <taxon>Dreissenidae</taxon>
        <taxon>Dreissena</taxon>
    </lineage>
</organism>
<accession>A0A9D4F7B4</accession>
<name>A0A9D4F7B4_DREPO</name>
<feature type="domain" description="Paraneoplastic antigen Ma-like C-terminal" evidence="1">
    <location>
        <begin position="4"/>
        <end position="92"/>
    </location>
</feature>